<protein>
    <recommendedName>
        <fullName evidence="3">HNH endonuclease</fullName>
    </recommendedName>
</protein>
<gene>
    <name evidence="1" type="ORF">JZX89_09160</name>
</gene>
<keyword evidence="2" id="KW-1185">Reference proteome</keyword>
<evidence type="ECO:0000313" key="2">
    <source>
        <dbReference type="Proteomes" id="UP000664699"/>
    </source>
</evidence>
<comment type="caution">
    <text evidence="1">The sequence shown here is derived from an EMBL/GenBank/DDBJ whole genome shotgun (WGS) entry which is preliminary data.</text>
</comment>
<organism evidence="1 2">
    <name type="scientific">Agrobacterium burrii</name>
    <dbReference type="NCBI Taxonomy" id="2815339"/>
    <lineage>
        <taxon>Bacteria</taxon>
        <taxon>Pseudomonadati</taxon>
        <taxon>Pseudomonadota</taxon>
        <taxon>Alphaproteobacteria</taxon>
        <taxon>Hyphomicrobiales</taxon>
        <taxon>Rhizobiaceae</taxon>
        <taxon>Rhizobium/Agrobacterium group</taxon>
        <taxon>Agrobacterium</taxon>
        <taxon>Agrobacterium tumefaciens complex</taxon>
    </lineage>
</organism>
<accession>A0ABS3EG42</accession>
<evidence type="ECO:0000313" key="1">
    <source>
        <dbReference type="EMBL" id="MBO0130916.1"/>
    </source>
</evidence>
<name>A0ABS3EG42_9HYPH</name>
<reference evidence="1 2" key="1">
    <citation type="submission" date="2021-03" db="EMBL/GenBank/DDBJ databases">
        <title>Whole genome sequence of Agrobacterium sp. strain Rnr.</title>
        <authorList>
            <person name="Mafakheri H."/>
            <person name="Taghavi S.M."/>
            <person name="Nemanja K."/>
            <person name="Osdaghi E."/>
        </authorList>
    </citation>
    <scope>NUCLEOTIDE SEQUENCE [LARGE SCALE GENOMIC DNA]</scope>
    <source>
        <strain evidence="1 2">Rnr</strain>
    </source>
</reference>
<dbReference type="EMBL" id="JAFLNA010000004">
    <property type="protein sequence ID" value="MBO0130916.1"/>
    <property type="molecule type" value="Genomic_DNA"/>
</dbReference>
<evidence type="ECO:0008006" key="3">
    <source>
        <dbReference type="Google" id="ProtNLM"/>
    </source>
</evidence>
<proteinExistence type="predicted"/>
<sequence>MRYIDRSTTPPPESLTAADGAGLKEYAKAKAYYGHVPPHKNAYPFKAYKADGVKLALRNLFNGKCAYCEIRYEGGQPMDVEHYRPKGGIQERDDHRGYWWLAADWNNLLPSCIDCNRRRGQTSADAGMTLSELEAALASMGDTEPGGKQDAFPTLDDVWADPETDPNTIESPALIDPTQTDPANHLHWPQSELSVVLPMVDFAGSECPRATASIYIYALNRLGLVQSRLEIRQKFDAHINTIREVVIGAMEFDGPHRQRLMKIAEDGIASLRIETGIKHVYSAMLSARLDAFEAEFSALIEADEA</sequence>
<dbReference type="RefSeq" id="WP_207133883.1">
    <property type="nucleotide sequence ID" value="NZ_JAFLNA010000004.1"/>
</dbReference>
<dbReference type="Proteomes" id="UP000664699">
    <property type="component" value="Unassembled WGS sequence"/>
</dbReference>
<dbReference type="Gene3D" id="1.10.30.50">
    <property type="match status" value="1"/>
</dbReference>